<keyword evidence="6 7" id="KW-0472">Membrane</keyword>
<feature type="transmembrane region" description="Helical" evidence="7">
    <location>
        <begin position="386"/>
        <end position="406"/>
    </location>
</feature>
<name>A0A401ZLY6_9CHLR</name>
<feature type="domain" description="Major facilitator superfamily (MFS) profile" evidence="8">
    <location>
        <begin position="18"/>
        <end position="412"/>
    </location>
</feature>
<feature type="transmembrane region" description="Helical" evidence="7">
    <location>
        <begin position="56"/>
        <end position="81"/>
    </location>
</feature>
<keyword evidence="10" id="KW-1185">Reference proteome</keyword>
<dbReference type="SUPFAM" id="SSF103473">
    <property type="entry name" value="MFS general substrate transporter"/>
    <property type="match status" value="1"/>
</dbReference>
<evidence type="ECO:0000256" key="2">
    <source>
        <dbReference type="ARBA" id="ARBA00022448"/>
    </source>
</evidence>
<comment type="caution">
    <text evidence="9">The sequence shown here is derived from an EMBL/GenBank/DDBJ whole genome shotgun (WGS) entry which is preliminary data.</text>
</comment>
<keyword evidence="4 7" id="KW-0812">Transmembrane</keyword>
<accession>A0A401ZLY6</accession>
<dbReference type="CDD" id="cd06173">
    <property type="entry name" value="MFS_MefA_like"/>
    <property type="match status" value="1"/>
</dbReference>
<evidence type="ECO:0000256" key="7">
    <source>
        <dbReference type="SAM" id="Phobius"/>
    </source>
</evidence>
<dbReference type="RefSeq" id="WP_126600047.1">
    <property type="nucleotide sequence ID" value="NZ_BIFQ01000002.1"/>
</dbReference>
<dbReference type="Gene3D" id="1.20.1250.20">
    <property type="entry name" value="MFS general substrate transporter like domains"/>
    <property type="match status" value="1"/>
</dbReference>
<dbReference type="InterPro" id="IPR020846">
    <property type="entry name" value="MFS_dom"/>
</dbReference>
<evidence type="ECO:0000256" key="3">
    <source>
        <dbReference type="ARBA" id="ARBA00022475"/>
    </source>
</evidence>
<comment type="subcellular location">
    <subcellularLocation>
        <location evidence="1">Cell membrane</location>
        <topology evidence="1">Multi-pass membrane protein</topology>
    </subcellularLocation>
</comment>
<evidence type="ECO:0000256" key="1">
    <source>
        <dbReference type="ARBA" id="ARBA00004651"/>
    </source>
</evidence>
<feature type="transmembrane region" description="Helical" evidence="7">
    <location>
        <begin position="358"/>
        <end position="380"/>
    </location>
</feature>
<dbReference type="OrthoDB" id="9775268at2"/>
<gene>
    <name evidence="9" type="ORF">KDAU_52280</name>
</gene>
<evidence type="ECO:0000259" key="8">
    <source>
        <dbReference type="PROSITE" id="PS50850"/>
    </source>
</evidence>
<dbReference type="InterPro" id="IPR010290">
    <property type="entry name" value="TM_effector"/>
</dbReference>
<dbReference type="PANTHER" id="PTHR23513">
    <property type="entry name" value="INTEGRAL MEMBRANE EFFLUX PROTEIN-RELATED"/>
    <property type="match status" value="1"/>
</dbReference>
<feature type="transmembrane region" description="Helical" evidence="7">
    <location>
        <begin position="88"/>
        <end position="112"/>
    </location>
</feature>
<keyword evidence="3" id="KW-1003">Cell membrane</keyword>
<feature type="transmembrane region" description="Helical" evidence="7">
    <location>
        <begin position="327"/>
        <end position="346"/>
    </location>
</feature>
<feature type="transmembrane region" description="Helical" evidence="7">
    <location>
        <begin position="161"/>
        <end position="182"/>
    </location>
</feature>
<feature type="transmembrane region" description="Helical" evidence="7">
    <location>
        <begin position="264"/>
        <end position="288"/>
    </location>
</feature>
<dbReference type="InterPro" id="IPR022324">
    <property type="entry name" value="Bacilysin_exporter_BacE_put"/>
</dbReference>
<dbReference type="EMBL" id="BIFQ01000002">
    <property type="protein sequence ID" value="GCE07899.1"/>
    <property type="molecule type" value="Genomic_DNA"/>
</dbReference>
<dbReference type="GO" id="GO:0022857">
    <property type="term" value="F:transmembrane transporter activity"/>
    <property type="evidence" value="ECO:0007669"/>
    <property type="project" value="InterPro"/>
</dbReference>
<dbReference type="PROSITE" id="PS50850">
    <property type="entry name" value="MFS"/>
    <property type="match status" value="1"/>
</dbReference>
<proteinExistence type="predicted"/>
<evidence type="ECO:0000256" key="6">
    <source>
        <dbReference type="ARBA" id="ARBA00023136"/>
    </source>
</evidence>
<dbReference type="PRINTS" id="PR01988">
    <property type="entry name" value="EXPORTERBACE"/>
</dbReference>
<dbReference type="InterPro" id="IPR036259">
    <property type="entry name" value="MFS_trans_sf"/>
</dbReference>
<feature type="transmembrane region" description="Helical" evidence="7">
    <location>
        <begin position="118"/>
        <end position="140"/>
    </location>
</feature>
<evidence type="ECO:0000256" key="4">
    <source>
        <dbReference type="ARBA" id="ARBA00022692"/>
    </source>
</evidence>
<dbReference type="PANTHER" id="PTHR23513:SF11">
    <property type="entry name" value="STAPHYLOFERRIN A TRANSPORTER"/>
    <property type="match status" value="1"/>
</dbReference>
<feature type="transmembrane region" description="Helical" evidence="7">
    <location>
        <begin position="300"/>
        <end position="321"/>
    </location>
</feature>
<feature type="transmembrane region" description="Helical" evidence="7">
    <location>
        <begin position="188"/>
        <end position="205"/>
    </location>
</feature>
<organism evidence="9 10">
    <name type="scientific">Dictyobacter aurantiacus</name>
    <dbReference type="NCBI Taxonomy" id="1936993"/>
    <lineage>
        <taxon>Bacteria</taxon>
        <taxon>Bacillati</taxon>
        <taxon>Chloroflexota</taxon>
        <taxon>Ktedonobacteria</taxon>
        <taxon>Ktedonobacterales</taxon>
        <taxon>Dictyobacteraceae</taxon>
        <taxon>Dictyobacter</taxon>
    </lineage>
</organism>
<evidence type="ECO:0000256" key="5">
    <source>
        <dbReference type="ARBA" id="ARBA00022989"/>
    </source>
</evidence>
<dbReference type="Proteomes" id="UP000287224">
    <property type="component" value="Unassembled WGS sequence"/>
</dbReference>
<feature type="transmembrane region" description="Helical" evidence="7">
    <location>
        <begin position="235"/>
        <end position="258"/>
    </location>
</feature>
<keyword evidence="2" id="KW-0813">Transport</keyword>
<dbReference type="GO" id="GO:0005886">
    <property type="term" value="C:plasma membrane"/>
    <property type="evidence" value="ECO:0007669"/>
    <property type="project" value="UniProtKB-SubCell"/>
</dbReference>
<protein>
    <submittedName>
        <fullName evidence="9">MFS transporter</fullName>
    </submittedName>
</protein>
<keyword evidence="5 7" id="KW-1133">Transmembrane helix</keyword>
<sequence length="434" mass="46541">MNALIVKRHFQTPAFLRLLTDKTFGIFLFGSFLSSMGFWIQSVGQGWQVLQMTNSALLLGLVVFAATAPNILFSLFGGVIVDRLNRRWLITVVQIVYMVTALLLGVLTTLHLITVWQIIALALLNGIFSCIGFPAWQAFIGDLVPREDLKQGIALNSVQFNLSRVIGPAVGGISIGLVGIAGAYYLNALSYVFVIVPLLVMKFGVQSSRTSAKQRVLKDLSEGLRYTVQHKVLRMILLLQLVIAFLVYPFAALLPLFARDVFHTGAIGLGELNSAVGIGALTGSLLVVMLTRRMVNGSRMLVWTCSIGGLACVAFSMMFNIQIACSLLVLVGVCMVMSSTIANTAVQTLVPEAMRGRVLSILALIIFGIAPFGNLASGWVSGIIGAQHTLAIGGVLCFVLALLICVSQVKFTPGVPDGEDPLNPVDATSAVSVR</sequence>
<evidence type="ECO:0000313" key="10">
    <source>
        <dbReference type="Proteomes" id="UP000287224"/>
    </source>
</evidence>
<feature type="transmembrane region" description="Helical" evidence="7">
    <location>
        <begin position="24"/>
        <end position="44"/>
    </location>
</feature>
<dbReference type="Pfam" id="PF05977">
    <property type="entry name" value="MFS_3"/>
    <property type="match status" value="1"/>
</dbReference>
<dbReference type="AlphaFoldDB" id="A0A401ZLY6"/>
<reference evidence="10" key="1">
    <citation type="submission" date="2018-12" db="EMBL/GenBank/DDBJ databases">
        <title>Tengunoibacter tsumagoiensis gen. nov., sp. nov., Dictyobacter kobayashii sp. nov., D. alpinus sp. nov., and D. joshuensis sp. nov. and description of Dictyobacteraceae fam. nov. within the order Ktedonobacterales isolated from Tengu-no-mugimeshi.</title>
        <authorList>
            <person name="Wang C.M."/>
            <person name="Zheng Y."/>
            <person name="Sakai Y."/>
            <person name="Toyoda A."/>
            <person name="Minakuchi Y."/>
            <person name="Abe K."/>
            <person name="Yokota A."/>
            <person name="Yabe S."/>
        </authorList>
    </citation>
    <scope>NUCLEOTIDE SEQUENCE [LARGE SCALE GENOMIC DNA]</scope>
    <source>
        <strain evidence="10">S-27</strain>
    </source>
</reference>
<evidence type="ECO:0000313" key="9">
    <source>
        <dbReference type="EMBL" id="GCE07899.1"/>
    </source>
</evidence>